<protein>
    <recommendedName>
        <fullName evidence="3">EF-hand domain-containing protein</fullName>
    </recommendedName>
</protein>
<dbReference type="InterPro" id="IPR011992">
    <property type="entry name" value="EF-hand-dom_pair"/>
</dbReference>
<keyword evidence="5" id="KW-1185">Reference proteome</keyword>
<keyword evidence="1" id="KW-0106">Calcium</keyword>
<dbReference type="Proteomes" id="UP000243579">
    <property type="component" value="Unassembled WGS sequence"/>
</dbReference>
<evidence type="ECO:0000256" key="2">
    <source>
        <dbReference type="SAM" id="MobiDB-lite"/>
    </source>
</evidence>
<dbReference type="EMBL" id="JNBR01001450">
    <property type="protein sequence ID" value="OQR87313.1"/>
    <property type="molecule type" value="Genomic_DNA"/>
</dbReference>
<dbReference type="AlphaFoldDB" id="A0A1V9YNL9"/>
<feature type="domain" description="EF-hand" evidence="3">
    <location>
        <begin position="123"/>
        <end position="158"/>
    </location>
</feature>
<gene>
    <name evidence="4" type="ORF">ACHHYP_09138</name>
</gene>
<evidence type="ECO:0000313" key="5">
    <source>
        <dbReference type="Proteomes" id="UP000243579"/>
    </source>
</evidence>
<dbReference type="InterPro" id="IPR018247">
    <property type="entry name" value="EF_Hand_1_Ca_BS"/>
</dbReference>
<dbReference type="Pfam" id="PF13499">
    <property type="entry name" value="EF-hand_7"/>
    <property type="match status" value="1"/>
</dbReference>
<feature type="region of interest" description="Disordered" evidence="2">
    <location>
        <begin position="205"/>
        <end position="245"/>
    </location>
</feature>
<dbReference type="STRING" id="1202772.A0A1V9YNL9"/>
<organism evidence="4 5">
    <name type="scientific">Achlya hypogyna</name>
    <name type="common">Oomycete</name>
    <name type="synonym">Protoachlya hypogyna</name>
    <dbReference type="NCBI Taxonomy" id="1202772"/>
    <lineage>
        <taxon>Eukaryota</taxon>
        <taxon>Sar</taxon>
        <taxon>Stramenopiles</taxon>
        <taxon>Oomycota</taxon>
        <taxon>Saprolegniomycetes</taxon>
        <taxon>Saprolegniales</taxon>
        <taxon>Achlyaceae</taxon>
        <taxon>Achlya</taxon>
    </lineage>
</organism>
<dbReference type="InterPro" id="IPR002048">
    <property type="entry name" value="EF_hand_dom"/>
</dbReference>
<reference evidence="4 5" key="1">
    <citation type="journal article" date="2014" name="Genome Biol. Evol.">
        <title>The secreted proteins of Achlya hypogyna and Thraustotheca clavata identify the ancestral oomycete secretome and reveal gene acquisitions by horizontal gene transfer.</title>
        <authorList>
            <person name="Misner I."/>
            <person name="Blouin N."/>
            <person name="Leonard G."/>
            <person name="Richards T.A."/>
            <person name="Lane C.E."/>
        </authorList>
    </citation>
    <scope>NUCLEOTIDE SEQUENCE [LARGE SCALE GENOMIC DNA]</scope>
    <source>
        <strain evidence="4 5">ATCC 48635</strain>
    </source>
</reference>
<dbReference type="SMART" id="SM00054">
    <property type="entry name" value="EFh"/>
    <property type="match status" value="2"/>
</dbReference>
<dbReference type="Gene3D" id="1.10.238.10">
    <property type="entry name" value="EF-hand"/>
    <property type="match status" value="1"/>
</dbReference>
<dbReference type="OrthoDB" id="26525at2759"/>
<dbReference type="GO" id="GO:0005509">
    <property type="term" value="F:calcium ion binding"/>
    <property type="evidence" value="ECO:0007669"/>
    <property type="project" value="InterPro"/>
</dbReference>
<evidence type="ECO:0000256" key="1">
    <source>
        <dbReference type="ARBA" id="ARBA00022837"/>
    </source>
</evidence>
<dbReference type="PROSITE" id="PS50222">
    <property type="entry name" value="EF_HAND_2"/>
    <property type="match status" value="2"/>
</dbReference>
<proteinExistence type="predicted"/>
<name>A0A1V9YNL9_ACHHY</name>
<feature type="domain" description="EF-hand" evidence="3">
    <location>
        <begin position="159"/>
        <end position="194"/>
    </location>
</feature>
<comment type="caution">
    <text evidence="4">The sequence shown here is derived from an EMBL/GenBank/DDBJ whole genome shotgun (WGS) entry which is preliminary data.</text>
</comment>
<evidence type="ECO:0000313" key="4">
    <source>
        <dbReference type="EMBL" id="OQR87313.1"/>
    </source>
</evidence>
<dbReference type="SUPFAM" id="SSF47473">
    <property type="entry name" value="EF-hand"/>
    <property type="match status" value="1"/>
</dbReference>
<dbReference type="PROSITE" id="PS00018">
    <property type="entry name" value="EF_HAND_1"/>
    <property type="match status" value="1"/>
</dbReference>
<accession>A0A1V9YNL9</accession>
<sequence length="371" mass="41574">MLCGKVKYVYHPSSDEVVGLPGGKRDHLCRTDGVSSPVKCLQRGIYNPLVGRLCQVATPSPTDCINTRRQHVRRRRPQQNIAEPETNSGIEIRDASSVKDLAWTYHRWLNKHGKESSMKAEREKMVLMRRWFEFLDSDGSGEIGLNELEDPLVSVGLAKCRDDVRKLIRTVDDSEDAEVNFDEFLSMVHGKKKAKERAQYVLSDPKLLPRLGGQRPHTDRGQRPRAACASPMEGSSADDGSRSESEDANSVVKLFTDLQGGKLGDLTLPFPILITAYRRRMLLNAHMSVDAAERCEGQSVLTALETTRREALSEAPPEEKPRPGLVANHVGTLRRHELMHRHSTLRRHSLTIDDIIDDTPKPGLVLPDLVD</sequence>
<evidence type="ECO:0000259" key="3">
    <source>
        <dbReference type="PROSITE" id="PS50222"/>
    </source>
</evidence>
<dbReference type="CDD" id="cd00051">
    <property type="entry name" value="EFh"/>
    <property type="match status" value="1"/>
</dbReference>